<reference evidence="2 4" key="1">
    <citation type="submission" date="2020-06" db="EMBL/GenBank/DDBJ databases">
        <title>Description of novel acetic acid bacteria.</title>
        <authorList>
            <person name="Sombolestani A."/>
        </authorList>
    </citation>
    <scope>NUCLEOTIDE SEQUENCE [LARGE SCALE GENOMIC DNA]</scope>
    <source>
        <strain evidence="2 4">LMG 26838</strain>
    </source>
</reference>
<comment type="caution">
    <text evidence="2">The sequence shown here is derived from an EMBL/GenBank/DDBJ whole genome shotgun (WGS) entry which is preliminary data.</text>
</comment>
<dbReference type="AlphaFoldDB" id="A0A850NNQ6"/>
<dbReference type="EMBL" id="JABXXQ010000042">
    <property type="protein sequence ID" value="NVN29506.1"/>
    <property type="molecule type" value="Genomic_DNA"/>
</dbReference>
<evidence type="ECO:0000313" key="3">
    <source>
        <dbReference type="Proteomes" id="UP000557688"/>
    </source>
</evidence>
<sequence>MSEAESRKPVVLVEGHWQFAHLISLFEYTPSMMQEVSFRRFGDLDEMRRLLDTADDADRIIAVVRRVDHPDDIEQTQPPVWLREDISVIRVPAESAGHLFWPVAGTDTRSVAEPLYPNGRYGFSDHHAEALAPRAGESDDRLYQAYLGESSVELAAAQPRLAHTLAFMRRLDSVCDIAFAEHFERTLSDVKYFTGPVTGAGPLFAWLANCVLGCLAAPVGWDTKRLETLREAVRYRTIGFRGNAAHEFPVHPVVAASFGLSWAQNARFRWGRNLWTHREAMLRAIRWEPWLP</sequence>
<accession>A0A850NNQ6</accession>
<name>A0A850NNQ6_9PROT</name>
<dbReference type="Proteomes" id="UP000557688">
    <property type="component" value="Unassembled WGS sequence"/>
</dbReference>
<proteinExistence type="predicted"/>
<evidence type="ECO:0000313" key="1">
    <source>
        <dbReference type="EMBL" id="MBB3172434.1"/>
    </source>
</evidence>
<keyword evidence="3" id="KW-1185">Reference proteome</keyword>
<evidence type="ECO:0000313" key="2">
    <source>
        <dbReference type="EMBL" id="NVN29506.1"/>
    </source>
</evidence>
<evidence type="ECO:0000313" key="4">
    <source>
        <dbReference type="Proteomes" id="UP000565205"/>
    </source>
</evidence>
<protein>
    <submittedName>
        <fullName evidence="2">Uncharacterized protein</fullName>
    </submittedName>
</protein>
<gene>
    <name evidence="1" type="ORF">FHR90_000240</name>
    <name evidence="2" type="ORF">HUK83_04035</name>
</gene>
<reference evidence="1 3" key="2">
    <citation type="submission" date="2020-08" db="EMBL/GenBank/DDBJ databases">
        <title>Genomic Encyclopedia of Type Strains, Phase III (KMG-III): the genomes of soil and plant-associated and newly described type strains.</title>
        <authorList>
            <person name="Whitman W."/>
        </authorList>
    </citation>
    <scope>NUCLEOTIDE SEQUENCE [LARGE SCALE GENOMIC DNA]</scope>
    <source>
        <strain evidence="1 3">CECT 8088</strain>
    </source>
</reference>
<dbReference type="Proteomes" id="UP000565205">
    <property type="component" value="Unassembled WGS sequence"/>
</dbReference>
<dbReference type="RefSeq" id="WP_176622246.1">
    <property type="nucleotide sequence ID" value="NZ_JABXXQ010000042.1"/>
</dbReference>
<organism evidence="2 4">
    <name type="scientific">Endobacter medicaginis</name>
    <dbReference type="NCBI Taxonomy" id="1181271"/>
    <lineage>
        <taxon>Bacteria</taxon>
        <taxon>Pseudomonadati</taxon>
        <taxon>Pseudomonadota</taxon>
        <taxon>Alphaproteobacteria</taxon>
        <taxon>Acetobacterales</taxon>
        <taxon>Acetobacteraceae</taxon>
        <taxon>Endobacter</taxon>
    </lineage>
</organism>
<dbReference type="EMBL" id="JACHXV010000001">
    <property type="protein sequence ID" value="MBB3172434.1"/>
    <property type="molecule type" value="Genomic_DNA"/>
</dbReference>